<dbReference type="Proteomes" id="UP000217785">
    <property type="component" value="Unassembled WGS sequence"/>
</dbReference>
<feature type="signal peptide" evidence="3">
    <location>
        <begin position="1"/>
        <end position="22"/>
    </location>
</feature>
<evidence type="ECO:0000313" key="4">
    <source>
        <dbReference type="EMBL" id="GAX91628.1"/>
    </source>
</evidence>
<feature type="region of interest" description="Disordered" evidence="1">
    <location>
        <begin position="25"/>
        <end position="104"/>
    </location>
</feature>
<proteinExistence type="predicted"/>
<comment type="caution">
    <text evidence="4">The sequence shown here is derived from an EMBL/GenBank/DDBJ whole genome shotgun (WGS) entry which is preliminary data.</text>
</comment>
<keyword evidence="2" id="KW-1133">Transmembrane helix</keyword>
<evidence type="ECO:0000256" key="1">
    <source>
        <dbReference type="SAM" id="MobiDB-lite"/>
    </source>
</evidence>
<keyword evidence="3" id="KW-0732">Signal</keyword>
<evidence type="ECO:0000256" key="3">
    <source>
        <dbReference type="SAM" id="SignalP"/>
    </source>
</evidence>
<gene>
    <name evidence="4" type="ORF">EFBL_3318</name>
</gene>
<dbReference type="AlphaFoldDB" id="A0A292YNV4"/>
<accession>A0A292YNV4</accession>
<evidence type="ECO:0000256" key="2">
    <source>
        <dbReference type="SAM" id="Phobius"/>
    </source>
</evidence>
<reference evidence="5" key="1">
    <citation type="submission" date="2017-07" db="EMBL/GenBank/DDBJ databases">
        <title>Draft genome sequence of Effusibacillus lacus strain skLN1.</title>
        <authorList>
            <person name="Watanabe M."/>
            <person name="Kojima H."/>
            <person name="Fukui M."/>
        </authorList>
    </citation>
    <scope>NUCLEOTIDE SEQUENCE [LARGE SCALE GENOMIC DNA]</scope>
    <source>
        <strain evidence="5">skLN1</strain>
    </source>
</reference>
<evidence type="ECO:0000313" key="5">
    <source>
        <dbReference type="Proteomes" id="UP000217785"/>
    </source>
</evidence>
<protein>
    <submittedName>
        <fullName evidence="4">Uncharacterized protein</fullName>
    </submittedName>
</protein>
<dbReference type="EMBL" id="BDUF01000106">
    <property type="protein sequence ID" value="GAX91628.1"/>
    <property type="molecule type" value="Genomic_DNA"/>
</dbReference>
<dbReference type="OrthoDB" id="2874138at2"/>
<feature type="chain" id="PRO_5012290637" evidence="3">
    <location>
        <begin position="23"/>
        <end position="136"/>
    </location>
</feature>
<name>A0A292YNV4_9BACL</name>
<keyword evidence="2" id="KW-0472">Membrane</keyword>
<feature type="compositionally biased region" description="Basic and acidic residues" evidence="1">
    <location>
        <begin position="51"/>
        <end position="69"/>
    </location>
</feature>
<keyword evidence="5" id="KW-1185">Reference proteome</keyword>
<dbReference type="RefSeq" id="WP_096183617.1">
    <property type="nucleotide sequence ID" value="NZ_BDUF01000106.1"/>
</dbReference>
<organism evidence="4 5">
    <name type="scientific">Effusibacillus lacus</name>
    <dbReference type="NCBI Taxonomy" id="1348429"/>
    <lineage>
        <taxon>Bacteria</taxon>
        <taxon>Bacillati</taxon>
        <taxon>Bacillota</taxon>
        <taxon>Bacilli</taxon>
        <taxon>Bacillales</taxon>
        <taxon>Alicyclobacillaceae</taxon>
        <taxon>Effusibacillus</taxon>
    </lineage>
</organism>
<feature type="compositionally biased region" description="Basic and acidic residues" evidence="1">
    <location>
        <begin position="76"/>
        <end position="103"/>
    </location>
</feature>
<keyword evidence="2" id="KW-0812">Transmembrane</keyword>
<sequence>MRKRIVALTFSILLLSPGWSWAAENDPHGSGHGSGSGEKHEQTSTDSNMSPDEHQKMQPTDKHEPDMESHNPATEGNHKSGGNDHGSGDSEGGGHGDGKEVRETPPNFKVLGAFAAVNAGFILAGIWNKWIRRRGA</sequence>
<feature type="transmembrane region" description="Helical" evidence="2">
    <location>
        <begin position="108"/>
        <end position="127"/>
    </location>
</feature>